<protein>
    <submittedName>
        <fullName evidence="1">2-keto-3-deoxy-galactonokinase</fullName>
    </submittedName>
</protein>
<evidence type="ECO:0000313" key="1">
    <source>
        <dbReference type="EMBL" id="CUK25789.1"/>
    </source>
</evidence>
<dbReference type="InterPro" id="IPR042257">
    <property type="entry name" value="DGOK_C"/>
</dbReference>
<keyword evidence="2" id="KW-1185">Reference proteome</keyword>
<sequence length="301" mass="33138">MVMDVEWVAVDWGTTNLRAWLIAGDGEVLATCRSELGMSRLRPEEFEAALMETVEDALRSNGQIPVIVCGMAGAREGWKEAPYSAVPCAPPGLSEAVTPQTRDVRLQTFIIPGLKQLEPADVMRGEETQISGFLAGQPDFEGVICLPGTHTKWVRVSDRTITEFHTHMTGEIFSLLSSQSVLRHSLGGEGWDQDAFIEALETVIEDPTRISSRLFSIRAKALLNNTEDAYLRSELSGYLLGLELGGVGRKWLDQETVLIGDSRLVELYRAGLKILGINAIIVEDKDITLSGLRHAYAELVR</sequence>
<dbReference type="SUPFAM" id="SSF53067">
    <property type="entry name" value="Actin-like ATPase domain"/>
    <property type="match status" value="2"/>
</dbReference>
<organism evidence="1 2">
    <name type="scientific">Cognatishimia activa</name>
    <dbReference type="NCBI Taxonomy" id="1715691"/>
    <lineage>
        <taxon>Bacteria</taxon>
        <taxon>Pseudomonadati</taxon>
        <taxon>Pseudomonadota</taxon>
        <taxon>Alphaproteobacteria</taxon>
        <taxon>Rhodobacterales</taxon>
        <taxon>Paracoccaceae</taxon>
        <taxon>Cognatishimia</taxon>
    </lineage>
</organism>
<dbReference type="EMBL" id="CYUE01000014">
    <property type="protein sequence ID" value="CUK25789.1"/>
    <property type="molecule type" value="Genomic_DNA"/>
</dbReference>
<dbReference type="GO" id="GO:0008671">
    <property type="term" value="F:2-dehydro-3-deoxygalactonokinase activity"/>
    <property type="evidence" value="ECO:0007669"/>
    <property type="project" value="InterPro"/>
</dbReference>
<accession>A0A0P1IQF9</accession>
<dbReference type="Proteomes" id="UP000051184">
    <property type="component" value="Unassembled WGS sequence"/>
</dbReference>
<keyword evidence="1" id="KW-0418">Kinase</keyword>
<dbReference type="Gene3D" id="3.30.420.310">
    <property type="entry name" value="2-keto-3-deoxy-galactonokinase, C-terminal domain"/>
    <property type="match status" value="1"/>
</dbReference>
<dbReference type="GO" id="GO:0034194">
    <property type="term" value="P:D-galactonate catabolic process"/>
    <property type="evidence" value="ECO:0007669"/>
    <property type="project" value="InterPro"/>
</dbReference>
<dbReference type="AlphaFoldDB" id="A0A0P1IQF9"/>
<dbReference type="InterPro" id="IPR007729">
    <property type="entry name" value="DGOK"/>
</dbReference>
<proteinExistence type="predicted"/>
<evidence type="ECO:0000313" key="2">
    <source>
        <dbReference type="Proteomes" id="UP000051184"/>
    </source>
</evidence>
<dbReference type="OrthoDB" id="256574at2"/>
<gene>
    <name evidence="1" type="ORF">TA5114_01593</name>
</gene>
<dbReference type="InterPro" id="IPR043129">
    <property type="entry name" value="ATPase_NBD"/>
</dbReference>
<dbReference type="InterPro" id="IPR042258">
    <property type="entry name" value="DGOK_N"/>
</dbReference>
<dbReference type="STRING" id="1715691.TA5113_01812"/>
<name>A0A0P1IQF9_9RHOB</name>
<keyword evidence="1" id="KW-0808">Transferase</keyword>
<reference evidence="2" key="1">
    <citation type="submission" date="2015-09" db="EMBL/GenBank/DDBJ databases">
        <authorList>
            <person name="Rodrigo-Torres Lidia"/>
            <person name="Arahal R.David."/>
        </authorList>
    </citation>
    <scope>NUCLEOTIDE SEQUENCE [LARGE SCALE GENOMIC DNA]</scope>
    <source>
        <strain evidence="2">CECT 5114</strain>
    </source>
</reference>
<dbReference type="Pfam" id="PF05035">
    <property type="entry name" value="DGOK"/>
    <property type="match status" value="1"/>
</dbReference>
<dbReference type="Gene3D" id="3.30.420.300">
    <property type="entry name" value="2-keto-3-deoxy-galactonokinase, substrate binding domain"/>
    <property type="match status" value="1"/>
</dbReference>